<dbReference type="Gene3D" id="2.60.120.1130">
    <property type="match status" value="1"/>
</dbReference>
<protein>
    <recommendedName>
        <fullName evidence="4">DUF3857 domain-containing protein</fullName>
    </recommendedName>
</protein>
<feature type="chain" id="PRO_5017983012" description="DUF3857 domain-containing protein" evidence="1">
    <location>
        <begin position="25"/>
        <end position="642"/>
    </location>
</feature>
<feature type="signal peptide" evidence="1">
    <location>
        <begin position="1"/>
        <end position="24"/>
    </location>
</feature>
<gene>
    <name evidence="2" type="ORF">EG240_00020</name>
</gene>
<reference evidence="2 3" key="1">
    <citation type="submission" date="2018-11" db="EMBL/GenBank/DDBJ databases">
        <title>Flavobacterium sp. nov., YIM 102701-2 draft genome.</title>
        <authorList>
            <person name="Li G."/>
            <person name="Jiang Y."/>
        </authorList>
    </citation>
    <scope>NUCLEOTIDE SEQUENCE [LARGE SCALE GENOMIC DNA]</scope>
    <source>
        <strain evidence="2 3">YIM 102701-2</strain>
    </source>
</reference>
<evidence type="ECO:0000313" key="3">
    <source>
        <dbReference type="Proteomes" id="UP000275719"/>
    </source>
</evidence>
<dbReference type="InterPro" id="IPR038765">
    <property type="entry name" value="Papain-like_cys_pep_sf"/>
</dbReference>
<proteinExistence type="predicted"/>
<sequence>MNWQKFFNIKLSLIFFLSSLISYSQNLTELQNKYPDESEIALEVSEHYFISLNKNNEIEVKSNSVEDYLLLKNTSAGVSINESLVFSELISVTAFEAYTIGNEAEKFKKTPVKIIVDKPYNSSSVFDSDTKLKVFTFSNLSQGTRKVLKHNLDFKDPMLLHRFNFTAGIPSVSRKIVLTVDKSIEIGYKIFNDTDHLVKLTTEENKKNTTYTFVINDAPIFRNEPKTAGRSYELPHLHFWISSYTIKGEKTPVFGKVEGLYKYYSDFIKNVNKTEDPALKKFTLELVKDAKTNDEKMEKIFKFAQEQIKYVAFESGYEGFIPRNASLVFERKFGDCKDMSSIMTEMAKYAEVPNVNLTWIGTRELPYSYEELPTPAVDNHMIATYERNGEIIFLDATDSQVPFGLPSEFIQGKEALISNGDLFKIVKVPTLTADQNKYEDVYSYVLNGNKIEGKGKLKTNGLTRSYYLNVMSDISKNRKKYIEGILERGNDKLNVVSFTENNIQDKTLPYEIDYIFENDNYVVHAGDETYLNMFLHKPLIDLIFDEERKTTADLDRLQNFEFKTAFKIPENTKVTYVPENVTFEDAFIKYKINFNKTANEILLNYTIENKKTYIKPSEVKSWNESLKKLKSNLNETIVIKKA</sequence>
<dbReference type="Proteomes" id="UP000275719">
    <property type="component" value="Unassembled WGS sequence"/>
</dbReference>
<keyword evidence="3" id="KW-1185">Reference proteome</keyword>
<evidence type="ECO:0008006" key="4">
    <source>
        <dbReference type="Google" id="ProtNLM"/>
    </source>
</evidence>
<dbReference type="Gene3D" id="3.10.620.30">
    <property type="match status" value="1"/>
</dbReference>
<organism evidence="2 3">
    <name type="scientific">Paenimyroides tangerinum</name>
    <dbReference type="NCBI Taxonomy" id="2488728"/>
    <lineage>
        <taxon>Bacteria</taxon>
        <taxon>Pseudomonadati</taxon>
        <taxon>Bacteroidota</taxon>
        <taxon>Flavobacteriia</taxon>
        <taxon>Flavobacteriales</taxon>
        <taxon>Flavobacteriaceae</taxon>
        <taxon>Paenimyroides</taxon>
    </lineage>
</organism>
<comment type="caution">
    <text evidence="2">The sequence shown here is derived from an EMBL/GenBank/DDBJ whole genome shotgun (WGS) entry which is preliminary data.</text>
</comment>
<evidence type="ECO:0000313" key="2">
    <source>
        <dbReference type="EMBL" id="RRJ93192.1"/>
    </source>
</evidence>
<dbReference type="Gene3D" id="2.60.40.3140">
    <property type="match status" value="1"/>
</dbReference>
<dbReference type="EMBL" id="RQVQ01000001">
    <property type="protein sequence ID" value="RRJ93192.1"/>
    <property type="molecule type" value="Genomic_DNA"/>
</dbReference>
<name>A0A3P3WDG3_9FLAO</name>
<dbReference type="AlphaFoldDB" id="A0A3P3WDG3"/>
<evidence type="ECO:0000256" key="1">
    <source>
        <dbReference type="SAM" id="SignalP"/>
    </source>
</evidence>
<dbReference type="SUPFAM" id="SSF54001">
    <property type="entry name" value="Cysteine proteinases"/>
    <property type="match status" value="1"/>
</dbReference>
<accession>A0A3P3WDG3</accession>
<keyword evidence="1" id="KW-0732">Signal</keyword>